<dbReference type="SUPFAM" id="SSF46785">
    <property type="entry name" value="Winged helix' DNA-binding domain"/>
    <property type="match status" value="1"/>
</dbReference>
<dbReference type="EMBL" id="CP150951">
    <property type="protein sequence ID" value="WZC50444.1"/>
    <property type="molecule type" value="Genomic_DNA"/>
</dbReference>
<dbReference type="InterPro" id="IPR036388">
    <property type="entry name" value="WH-like_DNA-bd_sf"/>
</dbReference>
<dbReference type="Proteomes" id="UP001440612">
    <property type="component" value="Chromosome"/>
</dbReference>
<sequence length="281" mass="30370">MYDWDDYRYILAIAQAKSLPSAAKHLGVAVSTVMRRLDKIQSRSAMPLFEKTAQGYQPTDLGDRLCGIAEDMFAQAMLAEGCLRNATESYEGQLRISGSEVIVPYFLARHIPAIQQSAPGLRVALSVHSDSPSQTASEFDLSLWPKCPSNPDLFGRKLTNIRWALYGTKDAPGGQVSLGMSGRGGAQHPAGGQPEPQMFTNSLIAAAAIAAAGGPAAFIPCLLGESWPGLTRLSAPTDHDIGELWVIYRKDLRRTARIKRVLSHLVSAAREDAHLFLGDAP</sequence>
<dbReference type="PANTHER" id="PTHR30537">
    <property type="entry name" value="HTH-TYPE TRANSCRIPTIONAL REGULATOR"/>
    <property type="match status" value="1"/>
</dbReference>
<name>A0ABZ2V869_9RHOB</name>
<dbReference type="Pfam" id="PF00126">
    <property type="entry name" value="HTH_1"/>
    <property type="match status" value="1"/>
</dbReference>
<protein>
    <submittedName>
        <fullName evidence="3">LysR family transcriptional regulator</fullName>
    </submittedName>
</protein>
<dbReference type="Gene3D" id="1.10.10.10">
    <property type="entry name" value="Winged helix-like DNA-binding domain superfamily/Winged helix DNA-binding domain"/>
    <property type="match status" value="1"/>
</dbReference>
<dbReference type="PANTHER" id="PTHR30537:SF3">
    <property type="entry name" value="TRANSCRIPTIONAL REGULATORY PROTEIN"/>
    <property type="match status" value="1"/>
</dbReference>
<gene>
    <name evidence="3" type="ORF">AABB29_07395</name>
</gene>
<dbReference type="InterPro" id="IPR000847">
    <property type="entry name" value="LysR_HTH_N"/>
</dbReference>
<evidence type="ECO:0000313" key="3">
    <source>
        <dbReference type="EMBL" id="WZC50444.1"/>
    </source>
</evidence>
<dbReference type="SUPFAM" id="SSF53850">
    <property type="entry name" value="Periplasmic binding protein-like II"/>
    <property type="match status" value="1"/>
</dbReference>
<dbReference type="InterPro" id="IPR036390">
    <property type="entry name" value="WH_DNA-bd_sf"/>
</dbReference>
<comment type="similarity">
    <text evidence="1">Belongs to the LysR transcriptional regulatory family.</text>
</comment>
<accession>A0ABZ2V869</accession>
<organism evidence="3 4">
    <name type="scientific">Yoonia phaeophyticola</name>
    <dbReference type="NCBI Taxonomy" id="3137369"/>
    <lineage>
        <taxon>Bacteria</taxon>
        <taxon>Pseudomonadati</taxon>
        <taxon>Pseudomonadota</taxon>
        <taxon>Alphaproteobacteria</taxon>
        <taxon>Rhodobacterales</taxon>
        <taxon>Paracoccaceae</taxon>
        <taxon>Yoonia</taxon>
    </lineage>
</organism>
<dbReference type="RefSeq" id="WP_341368546.1">
    <property type="nucleotide sequence ID" value="NZ_CP150951.2"/>
</dbReference>
<reference evidence="4" key="1">
    <citation type="submission" date="2024-04" db="EMBL/GenBank/DDBJ databases">
        <title>Phylogenomic analyses of a clade within the roseobacter group suggest taxonomic reassignments of species of the genera Aestuariivita, Citreicella, Loktanella, Nautella, Pelagibaca, Ruegeria, Thalassobius, Thiobacimonas and Tropicibacter, and the proposal o.</title>
        <authorList>
            <person name="Jeon C.O."/>
        </authorList>
    </citation>
    <scope>NUCLEOTIDE SEQUENCE [LARGE SCALE GENOMIC DNA]</scope>
    <source>
        <strain evidence="4">BS5-3</strain>
    </source>
</reference>
<evidence type="ECO:0000313" key="4">
    <source>
        <dbReference type="Proteomes" id="UP001440612"/>
    </source>
</evidence>
<dbReference type="InterPro" id="IPR058163">
    <property type="entry name" value="LysR-type_TF_proteobact-type"/>
</dbReference>
<dbReference type="Gene3D" id="3.40.190.290">
    <property type="match status" value="1"/>
</dbReference>
<proteinExistence type="inferred from homology"/>
<keyword evidence="4" id="KW-1185">Reference proteome</keyword>
<evidence type="ECO:0000256" key="1">
    <source>
        <dbReference type="ARBA" id="ARBA00009437"/>
    </source>
</evidence>
<feature type="domain" description="HTH lysR-type" evidence="2">
    <location>
        <begin position="4"/>
        <end position="62"/>
    </location>
</feature>
<evidence type="ECO:0000259" key="2">
    <source>
        <dbReference type="Pfam" id="PF00126"/>
    </source>
</evidence>